<dbReference type="Proteomes" id="UP000602260">
    <property type="component" value="Unassembled WGS sequence"/>
</dbReference>
<gene>
    <name evidence="2" type="ORF">H8S55_10455</name>
</gene>
<keyword evidence="3" id="KW-1185">Reference proteome</keyword>
<dbReference type="Pfam" id="PF09924">
    <property type="entry name" value="LPG_synthase_C"/>
    <property type="match status" value="1"/>
</dbReference>
<dbReference type="InterPro" id="IPR016181">
    <property type="entry name" value="Acyl_CoA_acyltransferase"/>
</dbReference>
<dbReference type="RefSeq" id="WP_186878923.1">
    <property type="nucleotide sequence ID" value="NZ_JACOPN010000007.1"/>
</dbReference>
<dbReference type="InterPro" id="IPR016732">
    <property type="entry name" value="UCP018688"/>
</dbReference>
<feature type="domain" description="Phosphatidylglycerol lysyltransferase C-terminal" evidence="1">
    <location>
        <begin position="25"/>
        <end position="291"/>
    </location>
</feature>
<sequence>MLEFHPLQLEDLPRLRSFFNYSGSRICDTTPGTVFIWRDMYETEWAICDDSLYFKVQYPSLGETFTLPLGGGRTEHFREIARYCCKKGIPLSFYPVPKDELPRLQEYFPNSAAVAERDSFDYLYRAEDLMYFRGKKLSGQRNHVNKFLKTYGSWTFRTMTQADVPQVKAFLDRYAARWDKAAASFHEDIAKTHEVLDHFATYDLLGGILQVEDNIVGFSLGEIVGDTLFTHIEKADRDYEGCYQMLVAQFAQHFVRDGVHFINREDDTGDLGLRTSKLSYHPVALLEKYTVTIEEPCGK</sequence>
<proteinExistence type="predicted"/>
<comment type="caution">
    <text evidence="2">The sequence shown here is derived from an EMBL/GenBank/DDBJ whole genome shotgun (WGS) entry which is preliminary data.</text>
</comment>
<dbReference type="EMBL" id="JACOPN010000007">
    <property type="protein sequence ID" value="MBC5717740.1"/>
    <property type="molecule type" value="Genomic_DNA"/>
</dbReference>
<evidence type="ECO:0000313" key="3">
    <source>
        <dbReference type="Proteomes" id="UP000602260"/>
    </source>
</evidence>
<dbReference type="SUPFAM" id="SSF55729">
    <property type="entry name" value="Acyl-CoA N-acyltransferases (Nat)"/>
    <property type="match status" value="2"/>
</dbReference>
<reference evidence="2" key="1">
    <citation type="submission" date="2020-08" db="EMBL/GenBank/DDBJ databases">
        <title>Genome public.</title>
        <authorList>
            <person name="Liu C."/>
            <person name="Sun Q."/>
        </authorList>
    </citation>
    <scope>NUCLEOTIDE SEQUENCE</scope>
    <source>
        <strain evidence="2">BX5</strain>
    </source>
</reference>
<evidence type="ECO:0000313" key="2">
    <source>
        <dbReference type="EMBL" id="MBC5717740.1"/>
    </source>
</evidence>
<dbReference type="Gene3D" id="3.40.630.30">
    <property type="match status" value="1"/>
</dbReference>
<dbReference type="PIRSF" id="PIRSF018688">
    <property type="entry name" value="UCP018688"/>
    <property type="match status" value="1"/>
</dbReference>
<protein>
    <submittedName>
        <fullName evidence="2">DUF2156 domain-containing protein</fullName>
    </submittedName>
</protein>
<accession>A0A8J6J4W9</accession>
<evidence type="ECO:0000259" key="1">
    <source>
        <dbReference type="Pfam" id="PF09924"/>
    </source>
</evidence>
<name>A0A8J6J4W9_9FIRM</name>
<dbReference type="PANTHER" id="PTHR41373:SF1">
    <property type="entry name" value="PHOSPHATIDYLGLYCEROL LYSYLTRANSFERASE C-TERMINAL DOMAIN-CONTAINING PROTEIN"/>
    <property type="match status" value="1"/>
</dbReference>
<dbReference type="PANTHER" id="PTHR41373">
    <property type="entry name" value="DUF2156 DOMAIN-CONTAINING PROTEIN"/>
    <property type="match status" value="1"/>
</dbReference>
<organism evidence="2 3">
    <name type="scientific">Flintibacter faecis</name>
    <dbReference type="NCBI Taxonomy" id="2763047"/>
    <lineage>
        <taxon>Bacteria</taxon>
        <taxon>Bacillati</taxon>
        <taxon>Bacillota</taxon>
        <taxon>Clostridia</taxon>
        <taxon>Eubacteriales</taxon>
        <taxon>Flintibacter</taxon>
    </lineage>
</organism>
<dbReference type="InterPro" id="IPR024320">
    <property type="entry name" value="LPG_synthase_C"/>
</dbReference>
<dbReference type="AlphaFoldDB" id="A0A8J6J4W9"/>